<reference evidence="1" key="1">
    <citation type="submission" date="2020-04" db="EMBL/GenBank/DDBJ databases">
        <authorList>
            <person name="Chiriac C."/>
            <person name="Salcher M."/>
            <person name="Ghai R."/>
            <person name="Kavagutti S V."/>
        </authorList>
    </citation>
    <scope>NUCLEOTIDE SEQUENCE</scope>
</reference>
<sequence>MSHSGHSVFTQTLDNFDITDTQVKITKTQYEDWKKQFTADALLGLRYGQSFCNTFGITDNLLFFTREIDWCQKYIEDQYLERRKI</sequence>
<organism evidence="1">
    <name type="scientific">uncultured Caudovirales phage</name>
    <dbReference type="NCBI Taxonomy" id="2100421"/>
    <lineage>
        <taxon>Viruses</taxon>
        <taxon>Duplodnaviria</taxon>
        <taxon>Heunggongvirae</taxon>
        <taxon>Uroviricota</taxon>
        <taxon>Caudoviricetes</taxon>
        <taxon>Peduoviridae</taxon>
        <taxon>Maltschvirus</taxon>
        <taxon>Maltschvirus maltsch</taxon>
    </lineage>
</organism>
<name>A0A6J5LU29_9CAUD</name>
<dbReference type="EMBL" id="LR796341">
    <property type="protein sequence ID" value="CAB4137272.1"/>
    <property type="molecule type" value="Genomic_DNA"/>
</dbReference>
<accession>A0A6J5LU29</accession>
<evidence type="ECO:0000313" key="1">
    <source>
        <dbReference type="EMBL" id="CAB4137272.1"/>
    </source>
</evidence>
<protein>
    <submittedName>
        <fullName evidence="1">Uncharacterized protein</fullName>
    </submittedName>
</protein>
<proteinExistence type="predicted"/>
<gene>
    <name evidence="1" type="ORF">UFOVP328_14</name>
</gene>